<dbReference type="InterPro" id="IPR050275">
    <property type="entry name" value="PGM_Phosphatase"/>
</dbReference>
<dbReference type="InterPro" id="IPR029033">
    <property type="entry name" value="His_PPase_superfam"/>
</dbReference>
<dbReference type="Gene3D" id="3.40.50.1240">
    <property type="entry name" value="Phosphoglycerate mutase-like"/>
    <property type="match status" value="1"/>
</dbReference>
<organism evidence="1 2">
    <name type="scientific">Luteococcus peritonei</name>
    <dbReference type="NCBI Taxonomy" id="88874"/>
    <lineage>
        <taxon>Bacteria</taxon>
        <taxon>Bacillati</taxon>
        <taxon>Actinomycetota</taxon>
        <taxon>Actinomycetes</taxon>
        <taxon>Propionibacteriales</taxon>
        <taxon>Propionibacteriaceae</taxon>
        <taxon>Luteococcus</taxon>
    </lineage>
</organism>
<dbReference type="Pfam" id="PF00300">
    <property type="entry name" value="His_Phos_1"/>
    <property type="match status" value="1"/>
</dbReference>
<dbReference type="SMART" id="SM00855">
    <property type="entry name" value="PGAM"/>
    <property type="match status" value="1"/>
</dbReference>
<keyword evidence="2" id="KW-1185">Reference proteome</keyword>
<comment type="caution">
    <text evidence="1">The sequence shown here is derived from an EMBL/GenBank/DDBJ whole genome shotgun (WGS) entry which is preliminary data.</text>
</comment>
<dbReference type="RefSeq" id="WP_343873434.1">
    <property type="nucleotide sequence ID" value="NZ_BAAAIX010000016.1"/>
</dbReference>
<accession>A0ABW4RU03</accession>
<dbReference type="GO" id="GO:0016787">
    <property type="term" value="F:hydrolase activity"/>
    <property type="evidence" value="ECO:0007669"/>
    <property type="project" value="UniProtKB-KW"/>
</dbReference>
<name>A0ABW4RU03_9ACTN</name>
<evidence type="ECO:0000313" key="1">
    <source>
        <dbReference type="EMBL" id="MFD1889807.1"/>
    </source>
</evidence>
<evidence type="ECO:0000313" key="2">
    <source>
        <dbReference type="Proteomes" id="UP001597326"/>
    </source>
</evidence>
<dbReference type="InterPro" id="IPR013078">
    <property type="entry name" value="His_Pase_superF_clade-1"/>
</dbReference>
<dbReference type="EMBL" id="JBHUFZ010000015">
    <property type="protein sequence ID" value="MFD1889807.1"/>
    <property type="molecule type" value="Genomic_DNA"/>
</dbReference>
<dbReference type="PANTHER" id="PTHR48100:SF62">
    <property type="entry name" value="GLUCOSYL-3-PHOSPHOGLYCERATE PHOSPHATASE"/>
    <property type="match status" value="1"/>
</dbReference>
<protein>
    <submittedName>
        <fullName evidence="1">Histidine phosphatase family protein</fullName>
        <ecNumber evidence="1">3.1.3.-</ecNumber>
    </submittedName>
</protein>
<gene>
    <name evidence="1" type="ORF">ACFSCS_06325</name>
</gene>
<dbReference type="Proteomes" id="UP001597326">
    <property type="component" value="Unassembled WGS sequence"/>
</dbReference>
<reference evidence="2" key="1">
    <citation type="journal article" date="2019" name="Int. J. Syst. Evol. Microbiol.">
        <title>The Global Catalogue of Microorganisms (GCM) 10K type strain sequencing project: providing services to taxonomists for standard genome sequencing and annotation.</title>
        <authorList>
            <consortium name="The Broad Institute Genomics Platform"/>
            <consortium name="The Broad Institute Genome Sequencing Center for Infectious Disease"/>
            <person name="Wu L."/>
            <person name="Ma J."/>
        </authorList>
    </citation>
    <scope>NUCLEOTIDE SEQUENCE [LARGE SCALE GENOMIC DNA]</scope>
    <source>
        <strain evidence="2">CAIM 431</strain>
    </source>
</reference>
<dbReference type="SUPFAM" id="SSF53254">
    <property type="entry name" value="Phosphoglycerate mutase-like"/>
    <property type="match status" value="1"/>
</dbReference>
<dbReference type="PANTHER" id="PTHR48100">
    <property type="entry name" value="BROAD-SPECIFICITY PHOSPHATASE YOR283W-RELATED"/>
    <property type="match status" value="1"/>
</dbReference>
<sequence>MSSTVVTSTAPATRLVLLRHGLTDWNAQGRFQGQLDIGLNDTGRSQAAAAAPHLAALVPDVVLSSDLGRATETAAAVAGLLGTEVVTDPRLREINVGSWGGLTGAEMQQRDPGFARALANGEDFRRSPEGETADEVGVRMRLALTDLTARFEGGTLMVVSHGLAIRMACGYLLGWDFAHSWQLGPMANCGWSVLSRRPDLPWRLEAYNRVAPDFA</sequence>
<proteinExistence type="predicted"/>
<dbReference type="CDD" id="cd07067">
    <property type="entry name" value="HP_PGM_like"/>
    <property type="match status" value="1"/>
</dbReference>
<dbReference type="EC" id="3.1.3.-" evidence="1"/>
<keyword evidence="1" id="KW-0378">Hydrolase</keyword>